<evidence type="ECO:0000313" key="4">
    <source>
        <dbReference type="Proteomes" id="UP000654075"/>
    </source>
</evidence>
<feature type="region of interest" description="Disordered" evidence="1">
    <location>
        <begin position="244"/>
        <end position="294"/>
    </location>
</feature>
<evidence type="ECO:0000313" key="3">
    <source>
        <dbReference type="EMBL" id="CAE8688096.1"/>
    </source>
</evidence>
<dbReference type="Proteomes" id="UP000626109">
    <property type="component" value="Unassembled WGS sequence"/>
</dbReference>
<dbReference type="AlphaFoldDB" id="A0A813FKU2"/>
<feature type="region of interest" description="Disordered" evidence="1">
    <location>
        <begin position="40"/>
        <end position="170"/>
    </location>
</feature>
<dbReference type="SUPFAM" id="SSF46565">
    <property type="entry name" value="Chaperone J-domain"/>
    <property type="match status" value="1"/>
</dbReference>
<gene>
    <name evidence="2" type="ORF">PGLA1383_LOCUS30422</name>
    <name evidence="3" type="ORF">PGLA2088_LOCUS25759</name>
</gene>
<dbReference type="InterPro" id="IPR036869">
    <property type="entry name" value="J_dom_sf"/>
</dbReference>
<feature type="compositionally biased region" description="Basic and acidic residues" evidence="1">
    <location>
        <begin position="88"/>
        <end position="97"/>
    </location>
</feature>
<dbReference type="Proteomes" id="UP000654075">
    <property type="component" value="Unassembled WGS sequence"/>
</dbReference>
<comment type="caution">
    <text evidence="2">The sequence shown here is derived from an EMBL/GenBank/DDBJ whole genome shotgun (WGS) entry which is preliminary data.</text>
</comment>
<protein>
    <recommendedName>
        <fullName evidence="5">J domain-containing protein</fullName>
    </recommendedName>
</protein>
<dbReference type="EMBL" id="CAJNNV010025139">
    <property type="protein sequence ID" value="CAE8612632.1"/>
    <property type="molecule type" value="Genomic_DNA"/>
</dbReference>
<sequence>MAGAWRNCSSFSSPSFSDSRDMLDAGSRVEDEFSFPGLGALLASPERRGDGFVEDTPPKPVRRTRGFESPRPTMTPSRPAFAAGRSPGYREGEDRNRSQSSRSPVQLPAGALQTSSCSRVQATRFTPPGGDASPGEAVEPPEPGHQTSACSRAAPGSFREAPQDVEDDSPGEIVLRAADCGSRSSGCRSGSTIAREAEVARLRDAAAAAMRLSCEEIAALRAENERLRVTQQSAESEVARLQRKLETQQLESDALRRQLDADRRRHARAAGAGQAQSGASGGRQFGYGDENKAPRIGCAGSEEELLAKQLASMELLALASAVQGEDRARQRKRLQLKWHPDKNVHNAAFATRVLQEMQRQPEWQ</sequence>
<keyword evidence="4" id="KW-1185">Reference proteome</keyword>
<feature type="compositionally biased region" description="Low complexity" evidence="1">
    <location>
        <begin position="269"/>
        <end position="278"/>
    </location>
</feature>
<evidence type="ECO:0008006" key="5">
    <source>
        <dbReference type="Google" id="ProtNLM"/>
    </source>
</evidence>
<evidence type="ECO:0000256" key="1">
    <source>
        <dbReference type="SAM" id="MobiDB-lite"/>
    </source>
</evidence>
<reference evidence="2" key="1">
    <citation type="submission" date="2021-02" db="EMBL/GenBank/DDBJ databases">
        <authorList>
            <person name="Dougan E. K."/>
            <person name="Rhodes N."/>
            <person name="Thang M."/>
            <person name="Chan C."/>
        </authorList>
    </citation>
    <scope>NUCLEOTIDE SEQUENCE</scope>
</reference>
<dbReference type="EMBL" id="CAJNNW010026846">
    <property type="protein sequence ID" value="CAE8688096.1"/>
    <property type="molecule type" value="Genomic_DNA"/>
</dbReference>
<name>A0A813FKU2_POLGL</name>
<organism evidence="2 4">
    <name type="scientific">Polarella glacialis</name>
    <name type="common">Dinoflagellate</name>
    <dbReference type="NCBI Taxonomy" id="89957"/>
    <lineage>
        <taxon>Eukaryota</taxon>
        <taxon>Sar</taxon>
        <taxon>Alveolata</taxon>
        <taxon>Dinophyceae</taxon>
        <taxon>Suessiales</taxon>
        <taxon>Suessiaceae</taxon>
        <taxon>Polarella</taxon>
    </lineage>
</organism>
<evidence type="ECO:0000313" key="2">
    <source>
        <dbReference type="EMBL" id="CAE8612632.1"/>
    </source>
</evidence>
<feature type="region of interest" description="Disordered" evidence="1">
    <location>
        <begin position="1"/>
        <end position="25"/>
    </location>
</feature>
<feature type="compositionally biased region" description="Basic and acidic residues" evidence="1">
    <location>
        <begin position="253"/>
        <end position="263"/>
    </location>
</feature>
<feature type="compositionally biased region" description="Polar residues" evidence="1">
    <location>
        <begin position="112"/>
        <end position="124"/>
    </location>
</feature>
<dbReference type="Gene3D" id="1.10.287.110">
    <property type="entry name" value="DnaJ domain"/>
    <property type="match status" value="1"/>
</dbReference>
<proteinExistence type="predicted"/>
<accession>A0A813FKU2</accession>